<dbReference type="EMBL" id="SOHQ01000042">
    <property type="protein sequence ID" value="TFD75735.1"/>
    <property type="molecule type" value="Genomic_DNA"/>
</dbReference>
<evidence type="ECO:0000313" key="2">
    <source>
        <dbReference type="EMBL" id="TFD75735.1"/>
    </source>
</evidence>
<evidence type="ECO:0000313" key="3">
    <source>
        <dbReference type="Proteomes" id="UP000298218"/>
    </source>
</evidence>
<comment type="caution">
    <text evidence="2">The sequence shown here is derived from an EMBL/GenBank/DDBJ whole genome shotgun (WGS) entry which is preliminary data.</text>
</comment>
<feature type="compositionally biased region" description="Basic and acidic residues" evidence="1">
    <location>
        <begin position="67"/>
        <end position="78"/>
    </location>
</feature>
<feature type="compositionally biased region" description="Low complexity" evidence="1">
    <location>
        <begin position="236"/>
        <end position="251"/>
    </location>
</feature>
<organism evidence="2 3">
    <name type="scientific">Cryobacterium psychrophilum</name>
    <dbReference type="NCBI Taxonomy" id="41988"/>
    <lineage>
        <taxon>Bacteria</taxon>
        <taxon>Bacillati</taxon>
        <taxon>Actinomycetota</taxon>
        <taxon>Actinomycetes</taxon>
        <taxon>Micrococcales</taxon>
        <taxon>Microbacteriaceae</taxon>
        <taxon>Cryobacterium</taxon>
    </lineage>
</organism>
<dbReference type="RefSeq" id="WP_134173700.1">
    <property type="nucleotide sequence ID" value="NZ_SODI01000001.1"/>
</dbReference>
<feature type="compositionally biased region" description="Basic and acidic residues" evidence="1">
    <location>
        <begin position="270"/>
        <end position="280"/>
    </location>
</feature>
<feature type="compositionally biased region" description="Basic and acidic residues" evidence="1">
    <location>
        <begin position="90"/>
        <end position="102"/>
    </location>
</feature>
<reference evidence="2 3" key="1">
    <citation type="submission" date="2019-03" db="EMBL/GenBank/DDBJ databases">
        <title>Genomics of glacier-inhabiting Cryobacterium strains.</title>
        <authorList>
            <person name="Liu Q."/>
            <person name="Xin Y.-H."/>
        </authorList>
    </citation>
    <scope>NUCLEOTIDE SEQUENCE [LARGE SCALE GENOMIC DNA]</scope>
    <source>
        <strain evidence="2 3">CGMCC 1.4292</strain>
    </source>
</reference>
<dbReference type="AlphaFoldDB" id="A0A4Y8KK49"/>
<gene>
    <name evidence="2" type="ORF">E3T53_14730</name>
</gene>
<dbReference type="Proteomes" id="UP000298218">
    <property type="component" value="Unassembled WGS sequence"/>
</dbReference>
<protein>
    <submittedName>
        <fullName evidence="2">Uncharacterized protein</fullName>
    </submittedName>
</protein>
<feature type="region of interest" description="Disordered" evidence="1">
    <location>
        <begin position="236"/>
        <end position="280"/>
    </location>
</feature>
<sequence length="366" mass="37789">MLPRRRPHSRIGDALRTLTRALRRSAAPSNERTADAAAGGQGVRGRSDAGTVDGSDPTLSWIQDPHGAPEHWLRRIREASLPPVRRPGRHQADPADPVRHDPALPGPVLPGPVRGSRPEPIGSADYSGDGGSERGVADRPAATRSSDRPALRLRLRSSDHPVSTPPSAPGQGNAAGTADRQAGSVAPHRIVLRTSGMPSSATGVPAAPVSAASPTSAPVTAVDGDRVAASAAPAPTFRTPTFRTPTFRTPTVPVGAPGGIRTNNAGTDDISVRSDRGARGEPARMIHVAPTAPARGSVYEGSPPDRPHPAPAHVTARALAAVAPAAAHPWPELSAPRPLPVSGASTESVIRQMTRARRLAAEQASV</sequence>
<keyword evidence="3" id="KW-1185">Reference proteome</keyword>
<evidence type="ECO:0000256" key="1">
    <source>
        <dbReference type="SAM" id="MobiDB-lite"/>
    </source>
</evidence>
<feature type="region of interest" description="Disordered" evidence="1">
    <location>
        <begin position="23"/>
        <end position="185"/>
    </location>
</feature>
<accession>A0A4Y8KK49</accession>
<proteinExistence type="predicted"/>
<name>A0A4Y8KK49_9MICO</name>